<evidence type="ECO:0000256" key="2">
    <source>
        <dbReference type="SAM" id="MobiDB-lite"/>
    </source>
</evidence>
<feature type="compositionally biased region" description="Polar residues" evidence="2">
    <location>
        <begin position="22"/>
        <end position="31"/>
    </location>
</feature>
<feature type="region of interest" description="Disordered" evidence="2">
    <location>
        <begin position="1"/>
        <end position="44"/>
    </location>
</feature>
<sequence>MSSSSAYYLSSRHSDSEEEGTLSDSPCSNSVQRDDEDSVGAEEFSALRHPGYEWVDPRVKLPLSRFSKSAAIVDFLWPRASLTQEDLYVLSYLDQLPTKLSSKKIIGVFNSSRPRDDLFGMYVRLSPHRDASDIMAAAGPSGKEVFLELRRKKLEEEKRKGGESASRVPAEAPSQKGDMMPPAAAKKKSKRRDCAARPSTPRSSSPKKSRGTSSADGAADALSAMFDAQLKINQGIEVSLSSEEAKIVSAMRPETVLYALNEFHARAMVMGRHLNTVLSQLPETSKLAAEIESLQRDLAESNSRRQEVSLQLGSVKNERSQLLAERNVLKAHCRDFEKKDEDSQAALDRLEEELAAEKRDNAEKTGRIYQLEGYVMSQHKEGFHKALRQAAHYFNFDTGDGRFNIDEDVYQGSVMAVEDIPVAEQQKPTPED</sequence>
<dbReference type="Proteomes" id="UP000501690">
    <property type="component" value="Linkage Group LG5"/>
</dbReference>
<dbReference type="EMBL" id="CP039349">
    <property type="protein sequence ID" value="QCD95017.1"/>
    <property type="molecule type" value="Genomic_DNA"/>
</dbReference>
<feature type="region of interest" description="Disordered" evidence="2">
    <location>
        <begin position="156"/>
        <end position="217"/>
    </location>
</feature>
<keyword evidence="1" id="KW-0175">Coiled coil</keyword>
<reference evidence="3 4" key="1">
    <citation type="submission" date="2019-04" db="EMBL/GenBank/DDBJ databases">
        <title>An improved genome assembly and genetic linkage map for asparagus bean, Vigna unguiculata ssp. sesquipedialis.</title>
        <authorList>
            <person name="Xia Q."/>
            <person name="Zhang R."/>
            <person name="Dong Y."/>
        </authorList>
    </citation>
    <scope>NUCLEOTIDE SEQUENCE [LARGE SCALE GENOMIC DNA]</scope>
    <source>
        <tissue evidence="3">Leaf</tissue>
    </source>
</reference>
<feature type="compositionally biased region" description="Low complexity" evidence="2">
    <location>
        <begin position="1"/>
        <end position="11"/>
    </location>
</feature>
<evidence type="ECO:0000313" key="4">
    <source>
        <dbReference type="Proteomes" id="UP000501690"/>
    </source>
</evidence>
<feature type="coiled-coil region" evidence="1">
    <location>
        <begin position="284"/>
        <end position="367"/>
    </location>
</feature>
<gene>
    <name evidence="3" type="ORF">DEO72_LG5g3107</name>
</gene>
<protein>
    <submittedName>
        <fullName evidence="3">Uncharacterized protein</fullName>
    </submittedName>
</protein>
<keyword evidence="4" id="KW-1185">Reference proteome</keyword>
<organism evidence="3 4">
    <name type="scientific">Vigna unguiculata</name>
    <name type="common">Cowpea</name>
    <dbReference type="NCBI Taxonomy" id="3917"/>
    <lineage>
        <taxon>Eukaryota</taxon>
        <taxon>Viridiplantae</taxon>
        <taxon>Streptophyta</taxon>
        <taxon>Embryophyta</taxon>
        <taxon>Tracheophyta</taxon>
        <taxon>Spermatophyta</taxon>
        <taxon>Magnoliopsida</taxon>
        <taxon>eudicotyledons</taxon>
        <taxon>Gunneridae</taxon>
        <taxon>Pentapetalae</taxon>
        <taxon>rosids</taxon>
        <taxon>fabids</taxon>
        <taxon>Fabales</taxon>
        <taxon>Fabaceae</taxon>
        <taxon>Papilionoideae</taxon>
        <taxon>50 kb inversion clade</taxon>
        <taxon>NPAAA clade</taxon>
        <taxon>indigoferoid/millettioid clade</taxon>
        <taxon>Phaseoleae</taxon>
        <taxon>Vigna</taxon>
    </lineage>
</organism>
<evidence type="ECO:0000256" key="1">
    <source>
        <dbReference type="SAM" id="Coils"/>
    </source>
</evidence>
<accession>A0A4D6M2B6</accession>
<dbReference type="AlphaFoldDB" id="A0A4D6M2B6"/>
<proteinExistence type="predicted"/>
<name>A0A4D6M2B6_VIGUN</name>
<evidence type="ECO:0000313" key="3">
    <source>
        <dbReference type="EMBL" id="QCD95017.1"/>
    </source>
</evidence>